<organism evidence="2 3">
    <name type="scientific">Streptomyces gamaensis</name>
    <dbReference type="NCBI Taxonomy" id="1763542"/>
    <lineage>
        <taxon>Bacteria</taxon>
        <taxon>Bacillati</taxon>
        <taxon>Actinomycetota</taxon>
        <taxon>Actinomycetes</taxon>
        <taxon>Kitasatosporales</taxon>
        <taxon>Streptomycetaceae</taxon>
        <taxon>Streptomyces</taxon>
    </lineage>
</organism>
<sequence length="695" mass="73885">MAAVAAVECRVPGQRQRPGPAEGAVVRRQRVRVPLRLVCSPFYADVALSVYVKVAALAARPEGCQAKTVTIAAYLGMSVSSVERGMTQLLRPGPDGVVELRSRRRAYAGGKGESALRTVRPVARGEGFVWLPVAAAEDLTPRQLRVYALIAYAQVRRIALTEAELAAGLRHRSGKRAGEALSVTAASAVVDEVEAAGWVSVQRRAGERGRHRYVAHDIAPEARPAGVCPVAGGGLAAAVDNGSRGPVSSQAGEGSGSQAGEGSLAYEESLRTDSPDDERAPGSSAVGEAEVGRDAGPVSDVRVGSGGGGLALRAGASSQHSPSRERGDRCGGSRRSSYTGPQLTVSPRIYAVLEPVHWLLARVDNAFVERKIAREVGRQLREGMEAGRLRHRLAVRLAGTMPSEIRDPGRWLLGVALPRWGCGHLDCETGVMWSTGKPCEVCAEAIADRASAREGEECERRRRQAEAEQVRRRAACAETQARAGQERAAGEAADEERQALPCEDCGAGRAGGLCETCRCTREARDLAETAVLYAAAAVTDIGDADAVAAAAAHTRRTLARDIEVSRQEFLQIHRLDGAEGHDEPGQLDLVLALRDQLAAERCAAGARRTALAVLARSPEAEAEAQRAFAAEKRRRRHRWCPDGPVAVAAAEKAVTDARERAAGYLLNQRLEQLRTAWKRCGGAAVPAQEVVVLGR</sequence>
<dbReference type="RefSeq" id="WP_390321554.1">
    <property type="nucleotide sequence ID" value="NZ_JBHSPB010000039.1"/>
</dbReference>
<proteinExistence type="predicted"/>
<gene>
    <name evidence="2" type="ORF">ACFP1Z_32720</name>
</gene>
<keyword evidence="3" id="KW-1185">Reference proteome</keyword>
<feature type="compositionally biased region" description="Basic and acidic residues" evidence="1">
    <location>
        <begin position="268"/>
        <end position="280"/>
    </location>
</feature>
<protein>
    <recommendedName>
        <fullName evidence="4">Helix-turn-helix domain-containing protein</fullName>
    </recommendedName>
</protein>
<accession>A0ABW0ZC61</accession>
<comment type="caution">
    <text evidence="2">The sequence shown here is derived from an EMBL/GenBank/DDBJ whole genome shotgun (WGS) entry which is preliminary data.</text>
</comment>
<reference evidence="3" key="1">
    <citation type="journal article" date="2019" name="Int. J. Syst. Evol. Microbiol.">
        <title>The Global Catalogue of Microorganisms (GCM) 10K type strain sequencing project: providing services to taxonomists for standard genome sequencing and annotation.</title>
        <authorList>
            <consortium name="The Broad Institute Genomics Platform"/>
            <consortium name="The Broad Institute Genome Sequencing Center for Infectious Disease"/>
            <person name="Wu L."/>
            <person name="Ma J."/>
        </authorList>
    </citation>
    <scope>NUCLEOTIDE SEQUENCE [LARGE SCALE GENOMIC DNA]</scope>
    <source>
        <strain evidence="3">CGMCC 4.7304</strain>
    </source>
</reference>
<feature type="region of interest" description="Disordered" evidence="1">
    <location>
        <begin position="241"/>
        <end position="339"/>
    </location>
</feature>
<feature type="compositionally biased region" description="Basic and acidic residues" evidence="1">
    <location>
        <begin position="322"/>
        <end position="331"/>
    </location>
</feature>
<dbReference type="Proteomes" id="UP001596083">
    <property type="component" value="Unassembled WGS sequence"/>
</dbReference>
<evidence type="ECO:0008006" key="4">
    <source>
        <dbReference type="Google" id="ProtNLM"/>
    </source>
</evidence>
<name>A0ABW0ZC61_9ACTN</name>
<evidence type="ECO:0000256" key="1">
    <source>
        <dbReference type="SAM" id="MobiDB-lite"/>
    </source>
</evidence>
<dbReference type="EMBL" id="JBHSPB010000039">
    <property type="protein sequence ID" value="MFC5724921.1"/>
    <property type="molecule type" value="Genomic_DNA"/>
</dbReference>
<evidence type="ECO:0000313" key="2">
    <source>
        <dbReference type="EMBL" id="MFC5724921.1"/>
    </source>
</evidence>
<evidence type="ECO:0000313" key="3">
    <source>
        <dbReference type="Proteomes" id="UP001596083"/>
    </source>
</evidence>